<sequence length="190" mass="22190">MIFLPLSFISSFFGMNFSDIRDMDNTSRLFWIVAGSLTVGTVAFSVFLAFYGGAIVEWFVTWREYRQRRLKKRIAGKKRRLEIRQKQEDRLANFEIKLARENLVSFKDRTTPIEGNMLALDFPDSAFDAVTGFQSIIHLPREEQTQLMKKIAGWLKPGGYFLANFSAVELEKLEVDRWLDHEKGWMFWSG</sequence>
<reference evidence="8" key="1">
    <citation type="journal article" date="2007" name="Plant Cell">
        <title>Dothideomycete-plant interactions illuminated by genome sequencing and EST analysis of the wheat pathogen Stagonospora nodorum.</title>
        <authorList>
            <person name="Hane J.K."/>
            <person name="Lowe R.G."/>
            <person name="Solomon P.S."/>
            <person name="Tan K.C."/>
            <person name="Schoch C.L."/>
            <person name="Spatafora J.W."/>
            <person name="Crous P.W."/>
            <person name="Kodira C."/>
            <person name="Birren B.W."/>
            <person name="Galagan J.E."/>
            <person name="Torriani S.F."/>
            <person name="McDonald B.A."/>
            <person name="Oliver R.P."/>
        </authorList>
    </citation>
    <scope>NUCLEOTIDE SEQUENCE [LARGE SCALE GENOMIC DNA]</scope>
    <source>
        <strain evidence="8">SN15 / ATCC MYA-4574 / FGSC 10173</strain>
    </source>
</reference>
<dbReference type="InterPro" id="IPR029063">
    <property type="entry name" value="SAM-dependent_MTases_sf"/>
</dbReference>
<dbReference type="Pfam" id="PF13649">
    <property type="entry name" value="Methyltransf_25"/>
    <property type="match status" value="1"/>
</dbReference>
<dbReference type="eggNOG" id="ENOG502RU98">
    <property type="taxonomic scope" value="Eukaryota"/>
</dbReference>
<proteinExistence type="predicted"/>
<dbReference type="Proteomes" id="UP000001055">
    <property type="component" value="Unassembled WGS sequence"/>
</dbReference>
<dbReference type="GO" id="GO:0016020">
    <property type="term" value="C:membrane"/>
    <property type="evidence" value="ECO:0007669"/>
    <property type="project" value="UniProtKB-SubCell"/>
</dbReference>
<evidence type="ECO:0000259" key="6">
    <source>
        <dbReference type="Pfam" id="PF13649"/>
    </source>
</evidence>
<gene>
    <name evidence="7" type="ORF">SNOG_06509</name>
</gene>
<keyword evidence="2 5" id="KW-0812">Transmembrane</keyword>
<keyword evidence="3 5" id="KW-1133">Transmembrane helix</keyword>
<accession>Q0UP05</accession>
<dbReference type="Gene3D" id="3.40.50.150">
    <property type="entry name" value="Vaccinia Virus protein VP39"/>
    <property type="match status" value="1"/>
</dbReference>
<dbReference type="Gene3D" id="1.20.58.340">
    <property type="entry name" value="Magnesium transport protein CorA, transmembrane region"/>
    <property type="match status" value="1"/>
</dbReference>
<dbReference type="VEuPathDB" id="FungiDB:JI435_304690"/>
<dbReference type="SUPFAM" id="SSF53335">
    <property type="entry name" value="S-adenosyl-L-methionine-dependent methyltransferases"/>
    <property type="match status" value="1"/>
</dbReference>
<evidence type="ECO:0000313" key="7">
    <source>
        <dbReference type="EMBL" id="EAT86340.2"/>
    </source>
</evidence>
<keyword evidence="4 5" id="KW-0472">Membrane</keyword>
<comment type="subcellular location">
    <subcellularLocation>
        <location evidence="1">Membrane</location>
        <topology evidence="1">Multi-pass membrane protein</topology>
    </subcellularLocation>
</comment>
<dbReference type="RefSeq" id="XP_001796877.1">
    <property type="nucleotide sequence ID" value="XM_001796825.1"/>
</dbReference>
<evidence type="ECO:0000256" key="5">
    <source>
        <dbReference type="SAM" id="Phobius"/>
    </source>
</evidence>
<dbReference type="GeneID" id="5973756"/>
<feature type="domain" description="Methyltransferase" evidence="6">
    <location>
        <begin position="96"/>
        <end position="159"/>
    </location>
</feature>
<protein>
    <recommendedName>
        <fullName evidence="6">Methyltransferase domain-containing protein</fullName>
    </recommendedName>
</protein>
<dbReference type="SUPFAM" id="SSF144083">
    <property type="entry name" value="Magnesium transport protein CorA, transmembrane region"/>
    <property type="match status" value="1"/>
</dbReference>
<name>Q0UP05_PHANO</name>
<evidence type="ECO:0000256" key="4">
    <source>
        <dbReference type="ARBA" id="ARBA00023136"/>
    </source>
</evidence>
<dbReference type="InParanoid" id="Q0UP05"/>
<dbReference type="KEGG" id="pno:SNOG_06509"/>
<dbReference type="AlphaFoldDB" id="Q0UP05"/>
<dbReference type="InterPro" id="IPR045863">
    <property type="entry name" value="CorA_TM1_TM2"/>
</dbReference>
<evidence type="ECO:0000256" key="2">
    <source>
        <dbReference type="ARBA" id="ARBA00022692"/>
    </source>
</evidence>
<evidence type="ECO:0000256" key="1">
    <source>
        <dbReference type="ARBA" id="ARBA00004141"/>
    </source>
</evidence>
<dbReference type="HOGENOM" id="CLU_1428469_0_0_1"/>
<evidence type="ECO:0000313" key="8">
    <source>
        <dbReference type="Proteomes" id="UP000001055"/>
    </source>
</evidence>
<dbReference type="VEuPathDB" id="FungiDB:JI435_065090"/>
<organism evidence="7 8">
    <name type="scientific">Phaeosphaeria nodorum (strain SN15 / ATCC MYA-4574 / FGSC 10173)</name>
    <name type="common">Glume blotch fungus</name>
    <name type="synonym">Parastagonospora nodorum</name>
    <dbReference type="NCBI Taxonomy" id="321614"/>
    <lineage>
        <taxon>Eukaryota</taxon>
        <taxon>Fungi</taxon>
        <taxon>Dikarya</taxon>
        <taxon>Ascomycota</taxon>
        <taxon>Pezizomycotina</taxon>
        <taxon>Dothideomycetes</taxon>
        <taxon>Pleosporomycetidae</taxon>
        <taxon>Pleosporales</taxon>
        <taxon>Pleosporineae</taxon>
        <taxon>Phaeosphaeriaceae</taxon>
        <taxon>Parastagonospora</taxon>
    </lineage>
</organism>
<evidence type="ECO:0000256" key="3">
    <source>
        <dbReference type="ARBA" id="ARBA00022989"/>
    </source>
</evidence>
<dbReference type="EMBL" id="CH445333">
    <property type="protein sequence ID" value="EAT86340.2"/>
    <property type="molecule type" value="Genomic_DNA"/>
</dbReference>
<dbReference type="InterPro" id="IPR041698">
    <property type="entry name" value="Methyltransf_25"/>
</dbReference>
<feature type="transmembrane region" description="Helical" evidence="5">
    <location>
        <begin position="28"/>
        <end position="60"/>
    </location>
</feature>